<dbReference type="Gene3D" id="2.60.120.460">
    <property type="entry name" value="YjbQ-like"/>
    <property type="match status" value="1"/>
</dbReference>
<dbReference type="EMBL" id="QNRJ01000021">
    <property type="protein sequence ID" value="RBP01138.1"/>
    <property type="molecule type" value="Genomic_DNA"/>
</dbReference>
<evidence type="ECO:0000256" key="1">
    <source>
        <dbReference type="ARBA" id="ARBA00005534"/>
    </source>
</evidence>
<dbReference type="PROSITE" id="PS01314">
    <property type="entry name" value="UPF0047"/>
    <property type="match status" value="1"/>
</dbReference>
<dbReference type="Pfam" id="PF01894">
    <property type="entry name" value="YjbQ"/>
    <property type="match status" value="1"/>
</dbReference>
<dbReference type="NCBIfam" id="TIGR00149">
    <property type="entry name" value="TIGR00149_YjbQ"/>
    <property type="match status" value="1"/>
</dbReference>
<evidence type="ECO:0000313" key="2">
    <source>
        <dbReference type="EMBL" id="RBP01138.1"/>
    </source>
</evidence>
<gene>
    <name evidence="2" type="ORF">DET59_12146</name>
</gene>
<evidence type="ECO:0000313" key="3">
    <source>
        <dbReference type="Proteomes" id="UP000252118"/>
    </source>
</evidence>
<dbReference type="PANTHER" id="PTHR30615">
    <property type="entry name" value="UNCHARACTERIZED PROTEIN YJBQ-RELATED"/>
    <property type="match status" value="1"/>
</dbReference>
<proteinExistence type="inferred from homology"/>
<organism evidence="2 3">
    <name type="scientific">Rossellomorea aquimaris</name>
    <dbReference type="NCBI Taxonomy" id="189382"/>
    <lineage>
        <taxon>Bacteria</taxon>
        <taxon>Bacillati</taxon>
        <taxon>Bacillota</taxon>
        <taxon>Bacilli</taxon>
        <taxon>Bacillales</taxon>
        <taxon>Bacillaceae</taxon>
        <taxon>Rossellomorea</taxon>
    </lineage>
</organism>
<dbReference type="AlphaFoldDB" id="A0A366EFN2"/>
<dbReference type="Proteomes" id="UP000252118">
    <property type="component" value="Unassembled WGS sequence"/>
</dbReference>
<name>A0A366EFN2_9BACI</name>
<dbReference type="InterPro" id="IPR001602">
    <property type="entry name" value="UPF0047_YjbQ-like"/>
</dbReference>
<comment type="similarity">
    <text evidence="1">Belongs to the UPF0047 family.</text>
</comment>
<dbReference type="SUPFAM" id="SSF111038">
    <property type="entry name" value="YjbQ-like"/>
    <property type="match status" value="1"/>
</dbReference>
<protein>
    <submittedName>
        <fullName evidence="2">Secondary thiamine-phosphate synthase enzyme</fullName>
    </submittedName>
</protein>
<accession>A0A366EFN2</accession>
<dbReference type="RefSeq" id="WP_113970986.1">
    <property type="nucleotide sequence ID" value="NZ_QNRJ01000021.1"/>
</dbReference>
<dbReference type="PIRSF" id="PIRSF004681">
    <property type="entry name" value="UCP004681"/>
    <property type="match status" value="1"/>
</dbReference>
<sequence length="135" mass="15170">MIKTLTIDTKKRDEMIDITTYVQEVVNLEKMKEGVVMVQSLHTTAGITVNENADPDVKTDFLRRLDEVYPWEHTLDLHGEGNTAAHLKTSTVGHSQTIIVSNGELLLGTWQGIYLCEFDGPRSGRRVSVKTIKTE</sequence>
<dbReference type="PANTHER" id="PTHR30615:SF8">
    <property type="entry name" value="UPF0047 PROTEIN C4A8.02C"/>
    <property type="match status" value="1"/>
</dbReference>
<dbReference type="InterPro" id="IPR035917">
    <property type="entry name" value="YjbQ-like_sf"/>
</dbReference>
<reference evidence="2 3" key="1">
    <citation type="submission" date="2018-06" db="EMBL/GenBank/DDBJ databases">
        <title>Freshwater and sediment microbial communities from various areas in North America, analyzing microbe dynamics in response to fracking.</title>
        <authorList>
            <person name="Lamendella R."/>
        </authorList>
    </citation>
    <scope>NUCLEOTIDE SEQUENCE [LARGE SCALE GENOMIC DNA]</scope>
    <source>
        <strain evidence="2 3">97B</strain>
    </source>
</reference>
<dbReference type="OrthoDB" id="9801725at2"/>
<comment type="caution">
    <text evidence="2">The sequence shown here is derived from an EMBL/GenBank/DDBJ whole genome shotgun (WGS) entry which is preliminary data.</text>
</comment>